<reference evidence="2" key="1">
    <citation type="submission" date="2025-08" db="UniProtKB">
        <authorList>
            <consortium name="RefSeq"/>
        </authorList>
    </citation>
    <scope>IDENTIFICATION</scope>
    <source>
        <tissue evidence="2">Total insect</tissue>
    </source>
</reference>
<accession>A0A6P8ZM69</accession>
<name>A0A6P8ZM69_THRPL</name>
<keyword evidence="1" id="KW-1185">Reference proteome</keyword>
<gene>
    <name evidence="2" type="primary">LOC117644578</name>
</gene>
<evidence type="ECO:0000313" key="1">
    <source>
        <dbReference type="Proteomes" id="UP000515158"/>
    </source>
</evidence>
<dbReference type="Proteomes" id="UP000515158">
    <property type="component" value="Unplaced"/>
</dbReference>
<dbReference type="RefSeq" id="XP_034240084.1">
    <property type="nucleotide sequence ID" value="XM_034384193.1"/>
</dbReference>
<sequence length="204" mass="22884">MAHDNMHWTDALPLVLLGIRNAFKEDIQATTAELVFGEKLRLPGELIAAPPDINVEKSEFAATLQQHFQRLRPVPASRHANPSSFVYRDLAQATHVLLRVDKVRRSLEAPYTGPYRIISRSDDGKSIVLDIKGKPNTVSIDRVKPAYLIAQDDTPDDPSPPHDAVPICLEKTNKKCQDMLWVKIENGRVIGFLECKNGKKDIRS</sequence>
<proteinExistence type="predicted"/>
<organism evidence="2">
    <name type="scientific">Thrips palmi</name>
    <name type="common">Melon thrips</name>
    <dbReference type="NCBI Taxonomy" id="161013"/>
    <lineage>
        <taxon>Eukaryota</taxon>
        <taxon>Metazoa</taxon>
        <taxon>Ecdysozoa</taxon>
        <taxon>Arthropoda</taxon>
        <taxon>Hexapoda</taxon>
        <taxon>Insecta</taxon>
        <taxon>Pterygota</taxon>
        <taxon>Neoptera</taxon>
        <taxon>Paraneoptera</taxon>
        <taxon>Thysanoptera</taxon>
        <taxon>Terebrantia</taxon>
        <taxon>Thripoidea</taxon>
        <taxon>Thripidae</taxon>
        <taxon>Thrips</taxon>
    </lineage>
</organism>
<dbReference type="InParanoid" id="A0A6P8ZM69"/>
<dbReference type="PANTHER" id="PTHR38681">
    <property type="entry name" value="RETROVIRUS-RELATED POL POLYPROTEIN FROM TRANSPOSON 412-LIKE PROTEIN-RELATED"/>
    <property type="match status" value="1"/>
</dbReference>
<dbReference type="OrthoDB" id="422540at2759"/>
<evidence type="ECO:0000313" key="2">
    <source>
        <dbReference type="RefSeq" id="XP_034240084.1"/>
    </source>
</evidence>
<protein>
    <submittedName>
        <fullName evidence="2">Uncharacterized protein LOC117644578</fullName>
    </submittedName>
</protein>
<dbReference type="KEGG" id="tpal:117644578"/>
<dbReference type="AlphaFoldDB" id="A0A6P8ZM69"/>
<dbReference type="PANTHER" id="PTHR38681:SF1">
    <property type="entry name" value="RETROVIRUS-RELATED POL POLYPROTEIN FROM TRANSPOSON 412-LIKE PROTEIN"/>
    <property type="match status" value="1"/>
</dbReference>
<dbReference type="GeneID" id="117644578"/>